<dbReference type="PRINTS" id="PR00119">
    <property type="entry name" value="CATATPASE"/>
</dbReference>
<evidence type="ECO:0000256" key="5">
    <source>
        <dbReference type="ARBA" id="ARBA00022741"/>
    </source>
</evidence>
<dbReference type="GO" id="GO:0016020">
    <property type="term" value="C:membrane"/>
    <property type="evidence" value="ECO:0007669"/>
    <property type="project" value="InterPro"/>
</dbReference>
<accession>A0A1I6SE30</accession>
<dbReference type="SFLD" id="SFLDS00003">
    <property type="entry name" value="Haloacid_Dehalogenase"/>
    <property type="match status" value="1"/>
</dbReference>
<feature type="transmembrane region" description="Helical" evidence="11">
    <location>
        <begin position="488"/>
        <end position="513"/>
    </location>
</feature>
<dbReference type="GO" id="GO:0016887">
    <property type="term" value="F:ATP hydrolysis activity"/>
    <property type="evidence" value="ECO:0007669"/>
    <property type="project" value="InterPro"/>
</dbReference>
<evidence type="ECO:0000256" key="3">
    <source>
        <dbReference type="ARBA" id="ARBA00022692"/>
    </source>
</evidence>
<dbReference type="CDD" id="cd00371">
    <property type="entry name" value="HMA"/>
    <property type="match status" value="1"/>
</dbReference>
<feature type="region of interest" description="Disordered" evidence="10">
    <location>
        <begin position="593"/>
        <end position="635"/>
    </location>
</feature>
<dbReference type="SUPFAM" id="SSF55008">
    <property type="entry name" value="HMA, heavy metal-associated domain"/>
    <property type="match status" value="1"/>
</dbReference>
<dbReference type="Pfam" id="PF00403">
    <property type="entry name" value="HMA"/>
    <property type="match status" value="1"/>
</dbReference>
<dbReference type="GO" id="GO:0012505">
    <property type="term" value="C:endomembrane system"/>
    <property type="evidence" value="ECO:0007669"/>
    <property type="project" value="UniProtKB-SubCell"/>
</dbReference>
<evidence type="ECO:0000256" key="4">
    <source>
        <dbReference type="ARBA" id="ARBA00022723"/>
    </source>
</evidence>
<dbReference type="Gene3D" id="3.40.1110.10">
    <property type="entry name" value="Calcium-transporting ATPase, cytoplasmic domain N"/>
    <property type="match status" value="1"/>
</dbReference>
<evidence type="ECO:0000256" key="11">
    <source>
        <dbReference type="SAM" id="Phobius"/>
    </source>
</evidence>
<dbReference type="PANTHER" id="PTHR43520:SF8">
    <property type="entry name" value="P-TYPE CU(+) TRANSPORTER"/>
    <property type="match status" value="1"/>
</dbReference>
<evidence type="ECO:0000256" key="7">
    <source>
        <dbReference type="ARBA" id="ARBA00022967"/>
    </source>
</evidence>
<dbReference type="RefSeq" id="WP_092905038.1">
    <property type="nucleotide sequence ID" value="NZ_FOZS01000002.1"/>
</dbReference>
<dbReference type="GO" id="GO:0055070">
    <property type="term" value="P:copper ion homeostasis"/>
    <property type="evidence" value="ECO:0007669"/>
    <property type="project" value="TreeGrafter"/>
</dbReference>
<dbReference type="InterPro" id="IPR023299">
    <property type="entry name" value="ATPase_P-typ_cyto_dom_N"/>
</dbReference>
<name>A0A1I6SE30_9EURY</name>
<dbReference type="NCBIfam" id="TIGR01494">
    <property type="entry name" value="ATPase_P-type"/>
    <property type="match status" value="2"/>
</dbReference>
<dbReference type="Proteomes" id="UP000199199">
    <property type="component" value="Unassembled WGS sequence"/>
</dbReference>
<protein>
    <submittedName>
        <fullName evidence="13">ATPase, P-type (Transporting), HAD superfamily, subfamily IC/heavy metal translocating P-type ATPase</fullName>
    </submittedName>
</protein>
<dbReference type="InterPro" id="IPR044492">
    <property type="entry name" value="P_typ_ATPase_HD_dom"/>
</dbReference>
<dbReference type="InterPro" id="IPR001757">
    <property type="entry name" value="P_typ_ATPase"/>
</dbReference>
<dbReference type="PROSITE" id="PS50846">
    <property type="entry name" value="HMA_2"/>
    <property type="match status" value="1"/>
</dbReference>
<evidence type="ECO:0000256" key="10">
    <source>
        <dbReference type="SAM" id="MobiDB-lite"/>
    </source>
</evidence>
<dbReference type="GO" id="GO:0005507">
    <property type="term" value="F:copper ion binding"/>
    <property type="evidence" value="ECO:0007669"/>
    <property type="project" value="TreeGrafter"/>
</dbReference>
<dbReference type="PROSITE" id="PS00154">
    <property type="entry name" value="ATPASE_E1_E2"/>
    <property type="match status" value="1"/>
</dbReference>
<dbReference type="Pfam" id="PF00702">
    <property type="entry name" value="Hydrolase"/>
    <property type="match status" value="1"/>
</dbReference>
<dbReference type="Gene3D" id="3.30.70.100">
    <property type="match status" value="1"/>
</dbReference>
<keyword evidence="8 11" id="KW-1133">Transmembrane helix</keyword>
<organism evidence="13 14">
    <name type="scientific">Halostagnicola kamekurae</name>
    <dbReference type="NCBI Taxonomy" id="619731"/>
    <lineage>
        <taxon>Archaea</taxon>
        <taxon>Methanobacteriati</taxon>
        <taxon>Methanobacteriota</taxon>
        <taxon>Stenosarchaea group</taxon>
        <taxon>Halobacteria</taxon>
        <taxon>Halobacteriales</taxon>
        <taxon>Natrialbaceae</taxon>
        <taxon>Halostagnicola</taxon>
    </lineage>
</organism>
<evidence type="ECO:0000256" key="2">
    <source>
        <dbReference type="ARBA" id="ARBA00006024"/>
    </source>
</evidence>
<dbReference type="GO" id="GO:0043682">
    <property type="term" value="F:P-type divalent copper transporter activity"/>
    <property type="evidence" value="ECO:0007669"/>
    <property type="project" value="TreeGrafter"/>
</dbReference>
<dbReference type="SUPFAM" id="SSF56784">
    <property type="entry name" value="HAD-like"/>
    <property type="match status" value="1"/>
</dbReference>
<evidence type="ECO:0000313" key="13">
    <source>
        <dbReference type="EMBL" id="SFS75197.1"/>
    </source>
</evidence>
<sequence length="871" mass="92007">MSDTRADRERCRFCGATLAEPTAGSVDGSAADSRPDGFCSSGCRGAYDDLGAPGDPPESGDQFESSDRSESTDSPESSEPAESSGPDERSAGELVRTFFRVDGMHSASCESFLEAVASAQAGVEDVAASYVTETVRVDHDPETVSETELRDALSGVGYTAYLRSDATAESESGASDTGTTRRSREMTGLRKRRSEDMLEIRYVVGIVFGTFLLVPFVAVLYPVYLSSISDWWLLSLYAGSFETFDSMLFVRLFTVLTGVVLYLTGMPLLRGAYVSLKLREPNTHVLAALTIVSAYVYGTASVLLGGNEVYYDLTIVVAATVMAAVYYESTVKRRAMNRLTELTISQVDRARRLEDDGPDEVPVDALEAGDRVLVRQGERIPVDGVLVESVCTVDESVVTGESLPVSKAPGDAVIGGSVVTNDAAVVRVGEETTSSIDRLTRAVWNVQSAAHGVQRRADDLAETFVPLVVAVAVLVGAARFVLGDGPTGAVMGALLAVIVASPWAIALATPLSVASSIADAMERGIVVFDETVLERLRAVDVVVFDKTGTLTTGDMTVLEADAPEDVLAAAGLVERRASHPAATALASAFAAEDEDSTAFSGGGDGSTSSPERPNGGDGRDSESDDRRVREFQTHDAGVEGVVDGRRVLVGHPDLFSERGWELAEAIESRVADARGFGRLPVVVGADGRAVGVVIVGDEPRSEWDETVTKLRDDGIDVVVLTGDDERATDFFDRHPGVDRVLADVPPTGKTATIRRLQEDGRVAMVGDGTNDAPALARSDLGISMGSGTALASDASDLAIVDDDLASVEQAFALSSAARRRVRQNLGLAFVYNALVIPLALVGALNPFFATAAVATTSLLILANSSRSLLEE</sequence>
<dbReference type="OrthoDB" id="8588at2157"/>
<feature type="compositionally biased region" description="Low complexity" evidence="10">
    <location>
        <begin position="72"/>
        <end position="84"/>
    </location>
</feature>
<dbReference type="EMBL" id="FOZS01000002">
    <property type="protein sequence ID" value="SFS75197.1"/>
    <property type="molecule type" value="Genomic_DNA"/>
</dbReference>
<dbReference type="AlphaFoldDB" id="A0A1I6SE30"/>
<feature type="transmembrane region" description="Helical" evidence="11">
    <location>
        <begin position="244"/>
        <end position="264"/>
    </location>
</feature>
<dbReference type="InterPro" id="IPR059000">
    <property type="entry name" value="ATPase_P-type_domA"/>
</dbReference>
<keyword evidence="6" id="KW-0067">ATP-binding</keyword>
<feature type="transmembrane region" description="Helical" evidence="11">
    <location>
        <begin position="309"/>
        <end position="327"/>
    </location>
</feature>
<evidence type="ECO:0000256" key="9">
    <source>
        <dbReference type="ARBA" id="ARBA00023136"/>
    </source>
</evidence>
<comment type="subcellular location">
    <subcellularLocation>
        <location evidence="1">Endomembrane system</location>
        <topology evidence="1">Multi-pass membrane protein</topology>
    </subcellularLocation>
</comment>
<dbReference type="GO" id="GO:0005524">
    <property type="term" value="F:ATP binding"/>
    <property type="evidence" value="ECO:0007669"/>
    <property type="project" value="UniProtKB-KW"/>
</dbReference>
<dbReference type="InterPro" id="IPR036163">
    <property type="entry name" value="HMA_dom_sf"/>
</dbReference>
<keyword evidence="4" id="KW-0479">Metal-binding</keyword>
<feature type="transmembrane region" description="Helical" evidence="11">
    <location>
        <begin position="464"/>
        <end position="482"/>
    </location>
</feature>
<dbReference type="SFLD" id="SFLDF00027">
    <property type="entry name" value="p-type_atpase"/>
    <property type="match status" value="1"/>
</dbReference>
<evidence type="ECO:0000256" key="1">
    <source>
        <dbReference type="ARBA" id="ARBA00004127"/>
    </source>
</evidence>
<dbReference type="InterPro" id="IPR023214">
    <property type="entry name" value="HAD_sf"/>
</dbReference>
<dbReference type="SFLD" id="SFLDG00002">
    <property type="entry name" value="C1.7:_P-type_atpase_like"/>
    <property type="match status" value="1"/>
</dbReference>
<evidence type="ECO:0000256" key="8">
    <source>
        <dbReference type="ARBA" id="ARBA00022989"/>
    </source>
</evidence>
<evidence type="ECO:0000313" key="14">
    <source>
        <dbReference type="Proteomes" id="UP000199199"/>
    </source>
</evidence>
<feature type="region of interest" description="Disordered" evidence="10">
    <location>
        <begin position="167"/>
        <end position="188"/>
    </location>
</feature>
<dbReference type="Gene3D" id="3.40.50.1000">
    <property type="entry name" value="HAD superfamily/HAD-like"/>
    <property type="match status" value="1"/>
</dbReference>
<feature type="region of interest" description="Disordered" evidence="10">
    <location>
        <begin position="42"/>
        <end position="91"/>
    </location>
</feature>
<reference evidence="14" key="1">
    <citation type="submission" date="2016-10" db="EMBL/GenBank/DDBJ databases">
        <authorList>
            <person name="Varghese N."/>
            <person name="Submissions S."/>
        </authorList>
    </citation>
    <scope>NUCLEOTIDE SEQUENCE [LARGE SCALE GENOMIC DNA]</scope>
    <source>
        <strain evidence="14">DSM 22427</strain>
    </source>
</reference>
<comment type="similarity">
    <text evidence="2">Belongs to the cation transport ATPase (P-type) (TC 3.A.3) family. Type IB subfamily.</text>
</comment>
<keyword evidence="3 11" id="KW-0812">Transmembrane</keyword>
<dbReference type="PRINTS" id="PR00120">
    <property type="entry name" value="HATPASE"/>
</dbReference>
<proteinExistence type="inferred from homology"/>
<keyword evidence="9 11" id="KW-0472">Membrane</keyword>
<keyword evidence="5" id="KW-0547">Nucleotide-binding</keyword>
<feature type="transmembrane region" description="Helical" evidence="11">
    <location>
        <begin position="200"/>
        <end position="224"/>
    </location>
</feature>
<evidence type="ECO:0000256" key="6">
    <source>
        <dbReference type="ARBA" id="ARBA00022840"/>
    </source>
</evidence>
<dbReference type="Pfam" id="PF00122">
    <property type="entry name" value="E1-E2_ATPase"/>
    <property type="match status" value="1"/>
</dbReference>
<dbReference type="NCBIfam" id="TIGR01525">
    <property type="entry name" value="ATPase-IB_hvy"/>
    <property type="match status" value="1"/>
</dbReference>
<feature type="compositionally biased region" description="Basic and acidic residues" evidence="10">
    <location>
        <begin position="617"/>
        <end position="635"/>
    </location>
</feature>
<keyword evidence="14" id="KW-1185">Reference proteome</keyword>
<dbReference type="SUPFAM" id="SSF81653">
    <property type="entry name" value="Calcium ATPase, transduction domain A"/>
    <property type="match status" value="1"/>
</dbReference>
<dbReference type="InterPro" id="IPR008250">
    <property type="entry name" value="ATPase_P-typ_transduc_dom_A_sf"/>
</dbReference>
<feature type="domain" description="HMA" evidence="12">
    <location>
        <begin position="95"/>
        <end position="161"/>
    </location>
</feature>
<evidence type="ECO:0000259" key="12">
    <source>
        <dbReference type="PROSITE" id="PS50846"/>
    </source>
</evidence>
<keyword evidence="7" id="KW-1278">Translocase</keyword>
<feature type="compositionally biased region" description="Polar residues" evidence="10">
    <location>
        <begin position="167"/>
        <end position="180"/>
    </location>
</feature>
<dbReference type="InterPro" id="IPR006121">
    <property type="entry name" value="HMA_dom"/>
</dbReference>
<gene>
    <name evidence="13" type="ORF">SAMN04488556_2600</name>
</gene>
<dbReference type="Gene3D" id="2.70.150.10">
    <property type="entry name" value="Calcium-transporting ATPase, cytoplasmic transduction domain A"/>
    <property type="match status" value="1"/>
</dbReference>
<dbReference type="InterPro" id="IPR018303">
    <property type="entry name" value="ATPase_P-typ_P_site"/>
</dbReference>
<dbReference type="InterPro" id="IPR027256">
    <property type="entry name" value="P-typ_ATPase_IB"/>
</dbReference>
<feature type="transmembrane region" description="Helical" evidence="11">
    <location>
        <begin position="824"/>
        <end position="841"/>
    </location>
</feature>
<dbReference type="InterPro" id="IPR036412">
    <property type="entry name" value="HAD-like_sf"/>
</dbReference>
<feature type="transmembrane region" description="Helical" evidence="11">
    <location>
        <begin position="285"/>
        <end position="303"/>
    </location>
</feature>
<dbReference type="PANTHER" id="PTHR43520">
    <property type="entry name" value="ATP7, ISOFORM B"/>
    <property type="match status" value="1"/>
</dbReference>